<name>A0AB73R129_LIMRT</name>
<reference evidence="2 3" key="2">
    <citation type="submission" date="2017-09" db="EMBL/GenBank/DDBJ databases">
        <title>Tripartite evolution among Lactobacillus johnsonii, Lactobacillus taiwanensis, Lactobacillus reuteri and their rodent host.</title>
        <authorList>
            <person name="Wang T."/>
            <person name="Knowles S."/>
            <person name="Cheng C."/>
        </authorList>
    </citation>
    <scope>NUCLEOTIDE SEQUENCE [LARGE SCALE GENOMIC DNA]</scope>
    <source>
        <strain evidence="2 3">105n</strain>
    </source>
</reference>
<dbReference type="EMBL" id="NGPX01000015">
    <property type="protein sequence ID" value="OYS94409.1"/>
    <property type="molecule type" value="Genomic_DNA"/>
</dbReference>
<comment type="caution">
    <text evidence="2">The sequence shown here is derived from an EMBL/GenBank/DDBJ whole genome shotgun (WGS) entry which is preliminary data.</text>
</comment>
<evidence type="ECO:0008006" key="4">
    <source>
        <dbReference type="Google" id="ProtNLM"/>
    </source>
</evidence>
<keyword evidence="1" id="KW-0812">Transmembrane</keyword>
<keyword evidence="1" id="KW-0472">Membrane</keyword>
<dbReference type="Proteomes" id="UP000216681">
    <property type="component" value="Unassembled WGS sequence"/>
</dbReference>
<dbReference type="AlphaFoldDB" id="A0AB73R129"/>
<sequence length="152" mass="16655">MKMINDIVYWFISSGTATVLFIFAWKYLKPVLEVKKLHAKTLQEKEVLDVLEKLADTTVTSLVSNQALTGHDKFKEATKIVGGTLADKGFNVSQTTVEHAIQSAYEKSDLTPTNPQSDQIKTGVTVTNATIPTDKIEDISAGQIKTGVINND</sequence>
<accession>A0AB73R129</accession>
<protein>
    <recommendedName>
        <fullName evidence="4">Phage holin</fullName>
    </recommendedName>
</protein>
<evidence type="ECO:0000313" key="2">
    <source>
        <dbReference type="EMBL" id="OYS94409.1"/>
    </source>
</evidence>
<dbReference type="RefSeq" id="WP_094511504.1">
    <property type="nucleotide sequence ID" value="NZ_NGPU01000068.1"/>
</dbReference>
<feature type="transmembrane region" description="Helical" evidence="1">
    <location>
        <begin position="7"/>
        <end position="28"/>
    </location>
</feature>
<evidence type="ECO:0000256" key="1">
    <source>
        <dbReference type="SAM" id="Phobius"/>
    </source>
</evidence>
<keyword evidence="1" id="KW-1133">Transmembrane helix</keyword>
<evidence type="ECO:0000313" key="3">
    <source>
        <dbReference type="Proteomes" id="UP000216681"/>
    </source>
</evidence>
<gene>
    <name evidence="2" type="ORF">CBG15_04055</name>
</gene>
<organism evidence="2 3">
    <name type="scientific">Limosilactobacillus reuteri</name>
    <name type="common">Lactobacillus reuteri</name>
    <dbReference type="NCBI Taxonomy" id="1598"/>
    <lineage>
        <taxon>Bacteria</taxon>
        <taxon>Bacillati</taxon>
        <taxon>Bacillota</taxon>
        <taxon>Bacilli</taxon>
        <taxon>Lactobacillales</taxon>
        <taxon>Lactobacillaceae</taxon>
        <taxon>Limosilactobacillus</taxon>
    </lineage>
</organism>
<reference evidence="2 3" key="1">
    <citation type="submission" date="2017-05" db="EMBL/GenBank/DDBJ databases">
        <authorList>
            <person name="Lin X.B."/>
            <person name="Stothard P."/>
            <person name="Tasseva G."/>
            <person name="Walter J."/>
        </authorList>
    </citation>
    <scope>NUCLEOTIDE SEQUENCE [LARGE SCALE GENOMIC DNA]</scope>
    <source>
        <strain evidence="2 3">105n</strain>
    </source>
</reference>
<proteinExistence type="predicted"/>